<dbReference type="AlphaFoldDB" id="A0AAN9SFX8"/>
<name>A0AAN9SFX8_PSOTE</name>
<keyword evidence="2" id="KW-1185">Reference proteome</keyword>
<comment type="caution">
    <text evidence="1">The sequence shown here is derived from an EMBL/GenBank/DDBJ whole genome shotgun (WGS) entry which is preliminary data.</text>
</comment>
<reference evidence="1 2" key="1">
    <citation type="submission" date="2024-01" db="EMBL/GenBank/DDBJ databases">
        <title>The genomes of 5 underutilized Papilionoideae crops provide insights into root nodulation and disease resistanc.</title>
        <authorList>
            <person name="Jiang F."/>
        </authorList>
    </citation>
    <scope>NUCLEOTIDE SEQUENCE [LARGE SCALE GENOMIC DNA]</scope>
    <source>
        <strain evidence="1">DUOXIRENSHENG_FW03</strain>
        <tissue evidence="1">Leaves</tissue>
    </source>
</reference>
<accession>A0AAN9SFX8</accession>
<dbReference type="EMBL" id="JAYMYS010000004">
    <property type="protein sequence ID" value="KAK7394819.1"/>
    <property type="molecule type" value="Genomic_DNA"/>
</dbReference>
<gene>
    <name evidence="1" type="ORF">VNO78_15358</name>
</gene>
<proteinExistence type="predicted"/>
<dbReference type="Proteomes" id="UP001386955">
    <property type="component" value="Unassembled WGS sequence"/>
</dbReference>
<evidence type="ECO:0000313" key="2">
    <source>
        <dbReference type="Proteomes" id="UP001386955"/>
    </source>
</evidence>
<evidence type="ECO:0000313" key="1">
    <source>
        <dbReference type="EMBL" id="KAK7394819.1"/>
    </source>
</evidence>
<sequence length="76" mass="8849">MHWWKIKPEIWKQTLVTTLIPQKSEYRAYYLSLIPFVSLSSPLIFHSLSEIPSLPFSPSSRLLDPFSSLSHHLVIL</sequence>
<organism evidence="1 2">
    <name type="scientific">Psophocarpus tetragonolobus</name>
    <name type="common">Winged bean</name>
    <name type="synonym">Dolichos tetragonolobus</name>
    <dbReference type="NCBI Taxonomy" id="3891"/>
    <lineage>
        <taxon>Eukaryota</taxon>
        <taxon>Viridiplantae</taxon>
        <taxon>Streptophyta</taxon>
        <taxon>Embryophyta</taxon>
        <taxon>Tracheophyta</taxon>
        <taxon>Spermatophyta</taxon>
        <taxon>Magnoliopsida</taxon>
        <taxon>eudicotyledons</taxon>
        <taxon>Gunneridae</taxon>
        <taxon>Pentapetalae</taxon>
        <taxon>rosids</taxon>
        <taxon>fabids</taxon>
        <taxon>Fabales</taxon>
        <taxon>Fabaceae</taxon>
        <taxon>Papilionoideae</taxon>
        <taxon>50 kb inversion clade</taxon>
        <taxon>NPAAA clade</taxon>
        <taxon>indigoferoid/millettioid clade</taxon>
        <taxon>Phaseoleae</taxon>
        <taxon>Psophocarpus</taxon>
    </lineage>
</organism>
<protein>
    <submittedName>
        <fullName evidence="1">Uncharacterized protein</fullName>
    </submittedName>
</protein>